<evidence type="ECO:0000259" key="9">
    <source>
        <dbReference type="PROSITE" id="PS52029"/>
    </source>
</evidence>
<feature type="domain" description="L,D-TPase catalytic" evidence="9">
    <location>
        <begin position="328"/>
        <end position="452"/>
    </location>
</feature>
<feature type="compositionally biased region" description="Low complexity" evidence="7">
    <location>
        <begin position="41"/>
        <end position="66"/>
    </location>
</feature>
<feature type="chain" id="PRO_5038752085" evidence="8">
    <location>
        <begin position="24"/>
        <end position="482"/>
    </location>
</feature>
<comment type="caution">
    <text evidence="10">The sequence shown here is derived from an EMBL/GenBank/DDBJ whole genome shotgun (WGS) entry which is preliminary data.</text>
</comment>
<evidence type="ECO:0000256" key="8">
    <source>
        <dbReference type="SAM" id="SignalP"/>
    </source>
</evidence>
<dbReference type="SUPFAM" id="SSF69360">
    <property type="entry name" value="Cell wall binding repeat"/>
    <property type="match status" value="1"/>
</dbReference>
<dbReference type="GO" id="GO:0018104">
    <property type="term" value="P:peptidoglycan-protein cross-linking"/>
    <property type="evidence" value="ECO:0007669"/>
    <property type="project" value="TreeGrafter"/>
</dbReference>
<protein>
    <submittedName>
        <fullName evidence="10">L,D-transpeptidase-like protein</fullName>
    </submittedName>
</protein>
<dbReference type="CDD" id="cd16913">
    <property type="entry name" value="YkuD_like"/>
    <property type="match status" value="1"/>
</dbReference>
<evidence type="ECO:0000256" key="5">
    <source>
        <dbReference type="ARBA" id="ARBA00023316"/>
    </source>
</evidence>
<dbReference type="Pfam" id="PF03734">
    <property type="entry name" value="YkuD"/>
    <property type="match status" value="1"/>
</dbReference>
<keyword evidence="11" id="KW-1185">Reference proteome</keyword>
<dbReference type="PANTHER" id="PTHR30582:SF2">
    <property type="entry name" value="L,D-TRANSPEPTIDASE YCIB-RELATED"/>
    <property type="match status" value="1"/>
</dbReference>
<dbReference type="GO" id="GO:0071555">
    <property type="term" value="P:cell wall organization"/>
    <property type="evidence" value="ECO:0007669"/>
    <property type="project" value="UniProtKB-UniRule"/>
</dbReference>
<keyword evidence="5 6" id="KW-0961">Cell wall biogenesis/degradation</keyword>
<feature type="signal peptide" evidence="8">
    <location>
        <begin position="1"/>
        <end position="23"/>
    </location>
</feature>
<keyword evidence="3 6" id="KW-0133">Cell shape</keyword>
<dbReference type="Gene3D" id="2.40.440.10">
    <property type="entry name" value="L,D-transpeptidase catalytic domain-like"/>
    <property type="match status" value="1"/>
</dbReference>
<dbReference type="GO" id="GO:0016740">
    <property type="term" value="F:transferase activity"/>
    <property type="evidence" value="ECO:0007669"/>
    <property type="project" value="UniProtKB-KW"/>
</dbReference>
<organism evidence="10 11">
    <name type="scientific">Lacrimispora xylanisolvens</name>
    <dbReference type="NCBI Taxonomy" id="384636"/>
    <lineage>
        <taxon>Bacteria</taxon>
        <taxon>Bacillati</taxon>
        <taxon>Bacillota</taxon>
        <taxon>Clostridia</taxon>
        <taxon>Lachnospirales</taxon>
        <taxon>Lachnospiraceae</taxon>
        <taxon>Lacrimispora</taxon>
    </lineage>
</organism>
<keyword evidence="4 6" id="KW-0573">Peptidoglycan synthesis</keyword>
<keyword evidence="2" id="KW-0808">Transferase</keyword>
<dbReference type="GO" id="GO:0071972">
    <property type="term" value="F:peptidoglycan L,D-transpeptidase activity"/>
    <property type="evidence" value="ECO:0007669"/>
    <property type="project" value="TreeGrafter"/>
</dbReference>
<dbReference type="Proteomes" id="UP000237749">
    <property type="component" value="Unassembled WGS sequence"/>
</dbReference>
<dbReference type="InterPro" id="IPR005490">
    <property type="entry name" value="LD_TPept_cat_dom"/>
</dbReference>
<evidence type="ECO:0000256" key="2">
    <source>
        <dbReference type="ARBA" id="ARBA00022679"/>
    </source>
</evidence>
<evidence type="ECO:0000256" key="7">
    <source>
        <dbReference type="SAM" id="MobiDB-lite"/>
    </source>
</evidence>
<comment type="pathway">
    <text evidence="1 6">Cell wall biogenesis; peptidoglycan biosynthesis.</text>
</comment>
<dbReference type="AlphaFoldDB" id="A0A2S6HZ88"/>
<feature type="active site" description="Nucleophile" evidence="6">
    <location>
        <position position="428"/>
    </location>
</feature>
<dbReference type="PROSITE" id="PS52029">
    <property type="entry name" value="LD_TPASE"/>
    <property type="match status" value="1"/>
</dbReference>
<evidence type="ECO:0000256" key="4">
    <source>
        <dbReference type="ARBA" id="ARBA00022984"/>
    </source>
</evidence>
<sequence>MMRKLTRGLAAFCLTAALVLGQAALTRADEAYGPGYRNGVSLSDSSKSGKQSAAASETEGGVTTEEAETALANAGIDIGKEGAGGGEDGVVDEATRAAQEALKANFPRLQTTVMIGDGNWTQPFVNDAWITNEGQGFHGLSTFLTNIVGNVLYRTYTSGTGWSPWVMNGQQTTNYPNDVNIEAIQMRFSGYVNNQFNLYYSAKLDDGTTTDWAKNGTSAGTMGTGRYITGFRMAFYAKNSAFPYKTDKPLISATKDGMQIVDGGLRYFNGDGTPFTGWAWLENDRYYFKDSLPVVGWQYIDGFKYYFDLNSGKMLTDLEPIIGNSGPFFISINKQMNCMTVFAKDGANGFIIPVKSFLTSTGPDTPLGTFQTPVKYRWRDMDHGIFTQYATRIWKGFLIHSILYSRPDKMTLDPSTYNYLSIAESAGCIRLLSGDAKWIYDHCALGTTVTIYESPVPGPYERPAIEQIIPDTQTWDPTDPNM</sequence>
<accession>A0A2S6HZ88</accession>
<dbReference type="Gene3D" id="2.10.270.10">
    <property type="entry name" value="Cholin Binding"/>
    <property type="match status" value="1"/>
</dbReference>
<evidence type="ECO:0000256" key="6">
    <source>
        <dbReference type="PROSITE-ProRule" id="PRU01373"/>
    </source>
</evidence>
<name>A0A2S6HZ88_9FIRM</name>
<feature type="region of interest" description="Disordered" evidence="7">
    <location>
        <begin position="39"/>
        <end position="66"/>
    </location>
</feature>
<reference evidence="10 11" key="1">
    <citation type="submission" date="2018-02" db="EMBL/GenBank/DDBJ databases">
        <title>Genomic Encyclopedia of Archaeal and Bacterial Type Strains, Phase II (KMG-II): from individual species to whole genera.</title>
        <authorList>
            <person name="Goeker M."/>
        </authorList>
    </citation>
    <scope>NUCLEOTIDE SEQUENCE [LARGE SCALE GENOMIC DNA]</scope>
    <source>
        <strain evidence="10 11">DSM 3808</strain>
    </source>
</reference>
<keyword evidence="8" id="KW-0732">Signal</keyword>
<proteinExistence type="predicted"/>
<evidence type="ECO:0000256" key="1">
    <source>
        <dbReference type="ARBA" id="ARBA00004752"/>
    </source>
</evidence>
<dbReference type="InterPro" id="IPR050979">
    <property type="entry name" value="LD-transpeptidase"/>
</dbReference>
<evidence type="ECO:0000313" key="11">
    <source>
        <dbReference type="Proteomes" id="UP000237749"/>
    </source>
</evidence>
<dbReference type="SUPFAM" id="SSF141523">
    <property type="entry name" value="L,D-transpeptidase catalytic domain-like"/>
    <property type="match status" value="1"/>
</dbReference>
<gene>
    <name evidence="10" type="ORF">BXY41_101541</name>
</gene>
<dbReference type="UniPathway" id="UPA00219"/>
<dbReference type="EMBL" id="PTJA01000001">
    <property type="protein sequence ID" value="PPK83477.1"/>
    <property type="molecule type" value="Genomic_DNA"/>
</dbReference>
<dbReference type="GO" id="GO:0005576">
    <property type="term" value="C:extracellular region"/>
    <property type="evidence" value="ECO:0007669"/>
    <property type="project" value="TreeGrafter"/>
</dbReference>
<dbReference type="GO" id="GO:0008360">
    <property type="term" value="P:regulation of cell shape"/>
    <property type="evidence" value="ECO:0007669"/>
    <property type="project" value="UniProtKB-UniRule"/>
</dbReference>
<feature type="active site" description="Proton donor/acceptor" evidence="6">
    <location>
        <position position="400"/>
    </location>
</feature>
<evidence type="ECO:0000313" key="10">
    <source>
        <dbReference type="EMBL" id="PPK83477.1"/>
    </source>
</evidence>
<evidence type="ECO:0000256" key="3">
    <source>
        <dbReference type="ARBA" id="ARBA00022960"/>
    </source>
</evidence>
<dbReference type="InterPro" id="IPR038063">
    <property type="entry name" value="Transpep_catalytic_dom"/>
</dbReference>
<dbReference type="PANTHER" id="PTHR30582">
    <property type="entry name" value="L,D-TRANSPEPTIDASE"/>
    <property type="match status" value="1"/>
</dbReference>